<evidence type="ECO:0000256" key="6">
    <source>
        <dbReference type="ARBA" id="ARBA00022692"/>
    </source>
</evidence>
<dbReference type="SFLD" id="SFLDF00027">
    <property type="entry name" value="p-type_atpase"/>
    <property type="match status" value="1"/>
</dbReference>
<keyword evidence="10" id="KW-1278">Translocase</keyword>
<evidence type="ECO:0000256" key="14">
    <source>
        <dbReference type="SAM" id="MobiDB-lite"/>
    </source>
</evidence>
<evidence type="ECO:0000256" key="7">
    <source>
        <dbReference type="ARBA" id="ARBA00022723"/>
    </source>
</evidence>
<feature type="transmembrane region" description="Helical" evidence="13">
    <location>
        <begin position="414"/>
        <end position="431"/>
    </location>
</feature>
<comment type="similarity">
    <text evidence="2 13">Belongs to the cation transport ATPase (P-type) (TC 3.A.3) family. Type IB subfamily.</text>
</comment>
<dbReference type="InterPro" id="IPR006121">
    <property type="entry name" value="HMA_dom"/>
</dbReference>
<dbReference type="SUPFAM" id="SSF56784">
    <property type="entry name" value="HAD-like"/>
    <property type="match status" value="1"/>
</dbReference>
<evidence type="ECO:0000256" key="12">
    <source>
        <dbReference type="ARBA" id="ARBA00023136"/>
    </source>
</evidence>
<dbReference type="PANTHER" id="PTHR48085:SF5">
    <property type="entry name" value="CADMIUM_ZINC-TRANSPORTING ATPASE HMA4-RELATED"/>
    <property type="match status" value="1"/>
</dbReference>
<keyword evidence="11 13" id="KW-1133">Transmembrane helix</keyword>
<dbReference type="SUPFAM" id="SSF81665">
    <property type="entry name" value="Calcium ATPase, transmembrane domain M"/>
    <property type="match status" value="1"/>
</dbReference>
<evidence type="ECO:0000256" key="8">
    <source>
        <dbReference type="ARBA" id="ARBA00022741"/>
    </source>
</evidence>
<dbReference type="Gene3D" id="3.30.70.100">
    <property type="match status" value="4"/>
</dbReference>
<dbReference type="SFLD" id="SFLDS00003">
    <property type="entry name" value="Haloacid_Dehalogenase"/>
    <property type="match status" value="1"/>
</dbReference>
<dbReference type="InterPro" id="IPR018303">
    <property type="entry name" value="ATPase_P-typ_P_site"/>
</dbReference>
<evidence type="ECO:0000256" key="9">
    <source>
        <dbReference type="ARBA" id="ARBA00022840"/>
    </source>
</evidence>
<evidence type="ECO:0000259" key="15">
    <source>
        <dbReference type="PROSITE" id="PS50846"/>
    </source>
</evidence>
<feature type="compositionally biased region" description="Basic and acidic residues" evidence="14">
    <location>
        <begin position="174"/>
        <end position="184"/>
    </location>
</feature>
<dbReference type="PANTHER" id="PTHR48085">
    <property type="entry name" value="CADMIUM/ZINC-TRANSPORTING ATPASE HMA2-RELATED"/>
    <property type="match status" value="1"/>
</dbReference>
<feature type="transmembrane region" description="Helical" evidence="13">
    <location>
        <begin position="466"/>
        <end position="482"/>
    </location>
</feature>
<dbReference type="Gene3D" id="2.70.150.10">
    <property type="entry name" value="Calcium-transporting ATPase, cytoplasmic transduction domain A"/>
    <property type="match status" value="1"/>
</dbReference>
<dbReference type="NCBIfam" id="TIGR01494">
    <property type="entry name" value="ATPase_P-type"/>
    <property type="match status" value="1"/>
</dbReference>
<feature type="domain" description="HMA" evidence="15">
    <location>
        <begin position="8"/>
        <end position="74"/>
    </location>
</feature>
<dbReference type="GO" id="GO:0016887">
    <property type="term" value="F:ATP hydrolysis activity"/>
    <property type="evidence" value="ECO:0007669"/>
    <property type="project" value="InterPro"/>
</dbReference>
<dbReference type="InterPro" id="IPR008250">
    <property type="entry name" value="ATPase_P-typ_transduc_dom_A_sf"/>
</dbReference>
<proteinExistence type="inferred from homology"/>
<dbReference type="PROSITE" id="PS50846">
    <property type="entry name" value="HMA_2"/>
    <property type="match status" value="4"/>
</dbReference>
<feature type="domain" description="HMA" evidence="15">
    <location>
        <begin position="305"/>
        <end position="371"/>
    </location>
</feature>
<dbReference type="InterPro" id="IPR036163">
    <property type="entry name" value="HMA_dom_sf"/>
</dbReference>
<dbReference type="GO" id="GO:0005524">
    <property type="term" value="F:ATP binding"/>
    <property type="evidence" value="ECO:0007669"/>
    <property type="project" value="UniProtKB-UniRule"/>
</dbReference>
<feature type="transmembrane region" description="Helical" evidence="13">
    <location>
        <begin position="437"/>
        <end position="454"/>
    </location>
</feature>
<organism evidence="16 17">
    <name type="scientific">Nostoc cycadae WK-1</name>
    <dbReference type="NCBI Taxonomy" id="1861711"/>
    <lineage>
        <taxon>Bacteria</taxon>
        <taxon>Bacillati</taxon>
        <taxon>Cyanobacteriota</taxon>
        <taxon>Cyanophyceae</taxon>
        <taxon>Nostocales</taxon>
        <taxon>Nostocaceae</taxon>
        <taxon>Nostoc</taxon>
    </lineage>
</organism>
<keyword evidence="6 13" id="KW-0812">Transmembrane</keyword>
<dbReference type="InterPro" id="IPR036412">
    <property type="entry name" value="HAD-like_sf"/>
</dbReference>
<dbReference type="Pfam" id="PF00122">
    <property type="entry name" value="E1-E2_ATPase"/>
    <property type="match status" value="1"/>
</dbReference>
<dbReference type="InterPro" id="IPR059000">
    <property type="entry name" value="ATPase_P-type_domA"/>
</dbReference>
<dbReference type="Proteomes" id="UP000236527">
    <property type="component" value="Unassembled WGS sequence"/>
</dbReference>
<dbReference type="InterPro" id="IPR027256">
    <property type="entry name" value="P-typ_ATPase_IB"/>
</dbReference>
<dbReference type="PRINTS" id="PR00942">
    <property type="entry name" value="CUATPASEI"/>
</dbReference>
<feature type="domain" description="HMA" evidence="15">
    <location>
        <begin position="212"/>
        <end position="278"/>
    </location>
</feature>
<dbReference type="InterPro" id="IPR023299">
    <property type="entry name" value="ATPase_P-typ_cyto_dom_N"/>
</dbReference>
<dbReference type="InterPro" id="IPR044492">
    <property type="entry name" value="P_typ_ATPase_HD_dom"/>
</dbReference>
<dbReference type="Gene3D" id="3.40.1110.10">
    <property type="entry name" value="Calcium-transporting ATPase, cytoplasmic domain N"/>
    <property type="match status" value="1"/>
</dbReference>
<evidence type="ECO:0000256" key="1">
    <source>
        <dbReference type="ARBA" id="ARBA00004651"/>
    </source>
</evidence>
<feature type="region of interest" description="Disordered" evidence="14">
    <location>
        <begin position="173"/>
        <end position="203"/>
    </location>
</feature>
<dbReference type="Gene3D" id="3.40.50.1000">
    <property type="entry name" value="HAD superfamily/HAD-like"/>
    <property type="match status" value="1"/>
</dbReference>
<dbReference type="FunFam" id="3.30.70.100:FF:000001">
    <property type="entry name" value="ATPase copper transporting beta"/>
    <property type="match status" value="4"/>
</dbReference>
<keyword evidence="5" id="KW-0597">Phosphoprotein</keyword>
<dbReference type="GO" id="GO:0019829">
    <property type="term" value="F:ATPase-coupled monoatomic cation transmembrane transporter activity"/>
    <property type="evidence" value="ECO:0007669"/>
    <property type="project" value="InterPro"/>
</dbReference>
<gene>
    <name evidence="16" type="ORF">NCWK1_3538</name>
</gene>
<keyword evidence="4 13" id="KW-1003">Cell membrane</keyword>
<dbReference type="NCBIfam" id="TIGR01512">
    <property type="entry name" value="ATPase-IB2_Cd"/>
    <property type="match status" value="1"/>
</dbReference>
<feature type="transmembrane region" description="Helical" evidence="13">
    <location>
        <begin position="978"/>
        <end position="1005"/>
    </location>
</feature>
<dbReference type="FunFam" id="2.70.150.10:FF:000002">
    <property type="entry name" value="Copper-transporting ATPase 1, putative"/>
    <property type="match status" value="1"/>
</dbReference>
<dbReference type="Pfam" id="PF00702">
    <property type="entry name" value="Hydrolase"/>
    <property type="match status" value="1"/>
</dbReference>
<keyword evidence="7 13" id="KW-0479">Metal-binding</keyword>
<feature type="transmembrane region" description="Helical" evidence="13">
    <location>
        <begin position="638"/>
        <end position="659"/>
    </location>
</feature>
<feature type="region of interest" description="Disordered" evidence="14">
    <location>
        <begin position="377"/>
        <end position="397"/>
    </location>
</feature>
<evidence type="ECO:0000256" key="4">
    <source>
        <dbReference type="ARBA" id="ARBA00022475"/>
    </source>
</evidence>
<feature type="transmembrane region" description="Helical" evidence="13">
    <location>
        <begin position="665"/>
        <end position="694"/>
    </location>
</feature>
<dbReference type="PROSITE" id="PS00154">
    <property type="entry name" value="ATPASE_E1_E2"/>
    <property type="match status" value="1"/>
</dbReference>
<evidence type="ECO:0000256" key="13">
    <source>
        <dbReference type="RuleBase" id="RU362081"/>
    </source>
</evidence>
<dbReference type="NCBIfam" id="TIGR01511">
    <property type="entry name" value="ATPase-IB1_Cu"/>
    <property type="match status" value="1"/>
</dbReference>
<dbReference type="SUPFAM" id="SSF55008">
    <property type="entry name" value="HMA, heavy metal-associated domain"/>
    <property type="match status" value="4"/>
</dbReference>
<dbReference type="InterPro" id="IPR023298">
    <property type="entry name" value="ATPase_P-typ_TM_dom_sf"/>
</dbReference>
<dbReference type="InterPro" id="IPR023214">
    <property type="entry name" value="HAD_sf"/>
</dbReference>
<name>A0A2H6LKP2_9NOSO</name>
<evidence type="ECO:0000256" key="10">
    <source>
        <dbReference type="ARBA" id="ARBA00022967"/>
    </source>
</evidence>
<evidence type="ECO:0000256" key="3">
    <source>
        <dbReference type="ARBA" id="ARBA00022448"/>
    </source>
</evidence>
<dbReference type="InterPro" id="IPR051014">
    <property type="entry name" value="Cation_Transport_ATPase_IB"/>
</dbReference>
<evidence type="ECO:0000256" key="2">
    <source>
        <dbReference type="ARBA" id="ARBA00006024"/>
    </source>
</evidence>
<dbReference type="PROSITE" id="PS01047">
    <property type="entry name" value="HMA_1"/>
    <property type="match status" value="4"/>
</dbReference>
<dbReference type="SUPFAM" id="SSF81653">
    <property type="entry name" value="Calcium ATPase, transduction domain A"/>
    <property type="match status" value="1"/>
</dbReference>
<dbReference type="GO" id="GO:0046872">
    <property type="term" value="F:metal ion binding"/>
    <property type="evidence" value="ECO:0007669"/>
    <property type="project" value="UniProtKB-KW"/>
</dbReference>
<dbReference type="InterPro" id="IPR017969">
    <property type="entry name" value="Heavy-metal-associated_CS"/>
</dbReference>
<protein>
    <submittedName>
        <fullName evidence="16">Heavy metal translocating P-type ATPase</fullName>
    </submittedName>
</protein>
<dbReference type="PRINTS" id="PR00119">
    <property type="entry name" value="CATATPASE"/>
</dbReference>
<evidence type="ECO:0000313" key="16">
    <source>
        <dbReference type="EMBL" id="GBE93773.1"/>
    </source>
</evidence>
<keyword evidence="9 13" id="KW-0067">ATP-binding</keyword>
<dbReference type="Pfam" id="PF00403">
    <property type="entry name" value="HMA"/>
    <property type="match status" value="4"/>
</dbReference>
<dbReference type="CDD" id="cd00371">
    <property type="entry name" value="HMA"/>
    <property type="match status" value="4"/>
</dbReference>
<dbReference type="GO" id="GO:0005886">
    <property type="term" value="C:plasma membrane"/>
    <property type="evidence" value="ECO:0007669"/>
    <property type="project" value="UniProtKB-SubCell"/>
</dbReference>
<dbReference type="RefSeq" id="WP_245894932.1">
    <property type="nucleotide sequence ID" value="NZ_DF978432.1"/>
</dbReference>
<sequence>MTKTPSFKTQFLQVDGMDCGGCAKKIEADLQQLRGVMGVSVSFATAKTEVLYNPEILKEAEIINRITALGYTVEQSSEVKSHNHSDSCEGEHDHNHDRSDVEVAVIGKLQARVGGMDCGNCAKTVEAGLQQIAGVLEASVNFATEGMHVSYDPQQVSEKTISDRVKALGYTVEQSHEVKPHNHTPDCNGNHDHHHTHSRDSDHEHLEVASPQKLQAKIGGMDCGSCAKTVEVGLQQIAGVLQVSVSFATGRLQVSYDPQQINEKTISDRVKALGYTIEQSQDVKPHNHTPDCNSDHGHVKAGISKKLQAKVGGMDCGSCAKTVEVGLQQIAGVLEVSVSFATERMQVSYDPQQVNEQTISDRVRTLGYTFEQIGEASSHQHTHTRNHDNSISKPTQKRDPASWKFWINNRRGQSVILAGVGLVLGLLTQHLALSVWIARAFYGIGIVIAGYPIARAGLFELRLRRADMNLLMTISVIGAVILGDWFEATLVLFLFSLGTTLQVFTFGRTRNAISALMDLTPPTVTVKRGNKEVTVPVESVQVGEILTLRPGGRVALDGIVISGSSAIDQSPITGESIPEDKAPGDTVFAGTLNQSGFLEVKVTHTVSDTTVSKIIHLVESAQGSRAPSQQWVDRFAEIYTPIVILIAIAIALIPPLAFAQPFNVWVYRALVMLVIACPCALVISTPVSIVSAIGAATRKGVLFKGGNALETAGRLTTFAFDKTGTITQGLPVVQKVYDLGKVSANMVLQIAASLEQQSEHPLSKAIVAKAHEQGMELETPIKFTALPGKGIQANLREQLYFIGNQRLFLDQGIRLSGDAESLLAEIEQLGQIPVLVGTNEGLLGAIALSDGIRLEATEALRQLRRVGLKRLVMLTGDRTAVAKQIAQQVGITEYRAELLPEDKLEEIQLLRQKGVVGMVGDGINDAPALAAADISFAVGGIDIALETADVVIVGSDLRRLAYAVELSRRTVSVIQQNVVFSLVTKGLFLLLGTFGFVGLAVAVLADTGTSLLVTANGMRLFKTKTVKD</sequence>
<reference evidence="17" key="1">
    <citation type="journal article" date="2018" name="Genome Announc.">
        <title>Draft Genome Sequence of the Nitrogen-Fixing and Hormogonia-Inducing Cyanobacterium Nostoc cycadae Strain WK-1, Isolated from the Coralloid Roots of Cycas revoluta.</title>
        <authorList>
            <person name="Kanesaki Y."/>
            <person name="Hirose M."/>
            <person name="Hirose Y."/>
            <person name="Fujisawa T."/>
            <person name="Nakamura Y."/>
            <person name="Watanabe S."/>
            <person name="Matsunaga S."/>
            <person name="Uchida H."/>
            <person name="Murakami A."/>
        </authorList>
    </citation>
    <scope>NUCLEOTIDE SEQUENCE [LARGE SCALE GENOMIC DNA]</scope>
    <source>
        <strain evidence="17">WK-1</strain>
    </source>
</reference>
<dbReference type="AlphaFoldDB" id="A0A2H6LKP2"/>
<dbReference type="NCBIfam" id="TIGR01525">
    <property type="entry name" value="ATPase-IB_hvy"/>
    <property type="match status" value="1"/>
</dbReference>
<comment type="subcellular location">
    <subcellularLocation>
        <location evidence="1">Cell membrane</location>
        <topology evidence="1">Multi-pass membrane protein</topology>
    </subcellularLocation>
</comment>
<dbReference type="EMBL" id="BDGE01000060">
    <property type="protein sequence ID" value="GBE93773.1"/>
    <property type="molecule type" value="Genomic_DNA"/>
</dbReference>
<feature type="domain" description="HMA" evidence="15">
    <location>
        <begin position="107"/>
        <end position="173"/>
    </location>
</feature>
<keyword evidence="3" id="KW-0813">Transport</keyword>
<keyword evidence="8 13" id="KW-0547">Nucleotide-binding</keyword>
<keyword evidence="12 13" id="KW-0472">Membrane</keyword>
<accession>A0A2H6LKP2</accession>
<evidence type="ECO:0000313" key="17">
    <source>
        <dbReference type="Proteomes" id="UP000236527"/>
    </source>
</evidence>
<feature type="transmembrane region" description="Helical" evidence="13">
    <location>
        <begin position="488"/>
        <end position="507"/>
    </location>
</feature>
<dbReference type="InterPro" id="IPR001757">
    <property type="entry name" value="P_typ_ATPase"/>
</dbReference>
<dbReference type="SFLD" id="SFLDG00002">
    <property type="entry name" value="C1.7:_P-type_atpase_like"/>
    <property type="match status" value="1"/>
</dbReference>
<feature type="compositionally biased region" description="Basic and acidic residues" evidence="14">
    <location>
        <begin position="385"/>
        <end position="397"/>
    </location>
</feature>
<evidence type="ECO:0000256" key="11">
    <source>
        <dbReference type="ARBA" id="ARBA00022989"/>
    </source>
</evidence>
<evidence type="ECO:0000256" key="5">
    <source>
        <dbReference type="ARBA" id="ARBA00022553"/>
    </source>
</evidence>
<keyword evidence="17" id="KW-1185">Reference proteome</keyword>
<comment type="caution">
    <text evidence="16">The sequence shown here is derived from an EMBL/GenBank/DDBJ whole genome shotgun (WGS) entry which is preliminary data.</text>
</comment>